<dbReference type="InterPro" id="IPR011057">
    <property type="entry name" value="Mss4-like_sf"/>
</dbReference>
<evidence type="ECO:0000256" key="3">
    <source>
        <dbReference type="ARBA" id="ARBA00048488"/>
    </source>
</evidence>
<reference evidence="5 6" key="1">
    <citation type="submission" date="2022-03" db="EMBL/GenBank/DDBJ databases">
        <title>Luteimonas soily sp. nov., a novel bacterium isolated from the soil.</title>
        <authorList>
            <person name="Zhang X."/>
        </authorList>
    </citation>
    <scope>NUCLEOTIDE SEQUENCE [LARGE SCALE GENOMIC DNA]</scope>
    <source>
        <strain evidence="5 6">50</strain>
    </source>
</reference>
<evidence type="ECO:0000313" key="5">
    <source>
        <dbReference type="EMBL" id="MCJ0825230.1"/>
    </source>
</evidence>
<keyword evidence="6" id="KW-1185">Reference proteome</keyword>
<dbReference type="InterPro" id="IPR002579">
    <property type="entry name" value="Met_Sox_Rdtase_MsrB_dom"/>
</dbReference>
<dbReference type="InterPro" id="IPR006311">
    <property type="entry name" value="TAT_signal"/>
</dbReference>
<dbReference type="InterPro" id="IPR028427">
    <property type="entry name" value="Met_Sox_Rdtase_MsrB"/>
</dbReference>
<name>A0ABT0A2Q6_9GAMM</name>
<sequence>MSRTLAIHGMSAEAPRLPERRGFLASSTLALAALALGCTRRSEAAIAAADAGTRPATVSIVEFSNAGKRLQAVRVPRVVKTDAAWRRQLSPLAYGVTRKAGTERAFTGPLLTEHRKGVFRCICCDTALYDSATKFESGTGWPSFWRPIARENVVEERDRSFGMLRTAISCARCDAHLGHVFDDGPKPTGLRYCMNSAALRFAAA</sequence>
<dbReference type="EC" id="1.8.4.12" evidence="1"/>
<evidence type="ECO:0000256" key="2">
    <source>
        <dbReference type="ARBA" id="ARBA00023002"/>
    </source>
</evidence>
<gene>
    <name evidence="5" type="primary">msrB</name>
    <name evidence="5" type="ORF">MQC88_04535</name>
</gene>
<evidence type="ECO:0000259" key="4">
    <source>
        <dbReference type="PROSITE" id="PS51790"/>
    </source>
</evidence>
<dbReference type="Proteomes" id="UP001165423">
    <property type="component" value="Unassembled WGS sequence"/>
</dbReference>
<comment type="caution">
    <text evidence="5">The sequence shown here is derived from an EMBL/GenBank/DDBJ whole genome shotgun (WGS) entry which is preliminary data.</text>
</comment>
<keyword evidence="2 5" id="KW-0560">Oxidoreductase</keyword>
<evidence type="ECO:0000313" key="6">
    <source>
        <dbReference type="Proteomes" id="UP001165423"/>
    </source>
</evidence>
<dbReference type="Gene3D" id="2.170.150.20">
    <property type="entry name" value="Peptide methionine sulfoxide reductase"/>
    <property type="match status" value="1"/>
</dbReference>
<comment type="catalytic activity">
    <reaction evidence="3">
        <text>L-methionyl-[protein] + [thioredoxin]-disulfide + H2O = L-methionyl-(R)-S-oxide-[protein] + [thioredoxin]-dithiol</text>
        <dbReference type="Rhea" id="RHEA:24164"/>
        <dbReference type="Rhea" id="RHEA-COMP:10698"/>
        <dbReference type="Rhea" id="RHEA-COMP:10700"/>
        <dbReference type="Rhea" id="RHEA-COMP:12313"/>
        <dbReference type="Rhea" id="RHEA-COMP:12314"/>
        <dbReference type="ChEBI" id="CHEBI:15377"/>
        <dbReference type="ChEBI" id="CHEBI:16044"/>
        <dbReference type="ChEBI" id="CHEBI:29950"/>
        <dbReference type="ChEBI" id="CHEBI:45764"/>
        <dbReference type="ChEBI" id="CHEBI:50058"/>
        <dbReference type="EC" id="1.8.4.12"/>
    </reaction>
</comment>
<dbReference type="EMBL" id="JALGCL010000001">
    <property type="protein sequence ID" value="MCJ0825230.1"/>
    <property type="molecule type" value="Genomic_DNA"/>
</dbReference>
<accession>A0ABT0A2Q6</accession>
<dbReference type="PROSITE" id="PS51790">
    <property type="entry name" value="MSRB"/>
    <property type="match status" value="1"/>
</dbReference>
<dbReference type="PANTHER" id="PTHR10173">
    <property type="entry name" value="METHIONINE SULFOXIDE REDUCTASE"/>
    <property type="match status" value="1"/>
</dbReference>
<dbReference type="SUPFAM" id="SSF51316">
    <property type="entry name" value="Mss4-like"/>
    <property type="match status" value="1"/>
</dbReference>
<dbReference type="RefSeq" id="WP_243319416.1">
    <property type="nucleotide sequence ID" value="NZ_JALGCL010000001.1"/>
</dbReference>
<dbReference type="GO" id="GO:0033743">
    <property type="term" value="F:peptide-methionine (R)-S-oxide reductase activity"/>
    <property type="evidence" value="ECO:0007669"/>
    <property type="project" value="UniProtKB-EC"/>
</dbReference>
<dbReference type="NCBIfam" id="TIGR00357">
    <property type="entry name" value="peptide-methionine (R)-S-oxide reductase MsrB"/>
    <property type="match status" value="1"/>
</dbReference>
<evidence type="ECO:0000256" key="1">
    <source>
        <dbReference type="ARBA" id="ARBA00012499"/>
    </source>
</evidence>
<feature type="domain" description="MsrB" evidence="4">
    <location>
        <begin position="82"/>
        <end position="204"/>
    </location>
</feature>
<dbReference type="PROSITE" id="PS51318">
    <property type="entry name" value="TAT"/>
    <property type="match status" value="1"/>
</dbReference>
<dbReference type="Pfam" id="PF01641">
    <property type="entry name" value="SelR"/>
    <property type="match status" value="1"/>
</dbReference>
<proteinExistence type="predicted"/>
<protein>
    <recommendedName>
        <fullName evidence="1">peptide-methionine (R)-S-oxide reductase</fullName>
        <ecNumber evidence="1">1.8.4.12</ecNumber>
    </recommendedName>
</protein>
<organism evidence="5 6">
    <name type="scientific">Cognatiluteimonas sedimenti</name>
    <dbReference type="NCBI Taxonomy" id="2927791"/>
    <lineage>
        <taxon>Bacteria</taxon>
        <taxon>Pseudomonadati</taxon>
        <taxon>Pseudomonadota</taxon>
        <taxon>Gammaproteobacteria</taxon>
        <taxon>Lysobacterales</taxon>
        <taxon>Lysobacteraceae</taxon>
        <taxon>Cognatiluteimonas</taxon>
    </lineage>
</organism>
<dbReference type="PANTHER" id="PTHR10173:SF57">
    <property type="entry name" value="PEPTIDE-METHIONINE (R)-S-OXIDE REDUCTASE"/>
    <property type="match status" value="1"/>
</dbReference>